<name>A0ABT6X1N5_9ACTN</name>
<organism evidence="2 3">
    <name type="scientific">Actinoplanes sandaracinus</name>
    <dbReference type="NCBI Taxonomy" id="3045177"/>
    <lineage>
        <taxon>Bacteria</taxon>
        <taxon>Bacillati</taxon>
        <taxon>Actinomycetota</taxon>
        <taxon>Actinomycetes</taxon>
        <taxon>Micromonosporales</taxon>
        <taxon>Micromonosporaceae</taxon>
        <taxon>Actinoplanes</taxon>
    </lineage>
</organism>
<evidence type="ECO:0000256" key="1">
    <source>
        <dbReference type="SAM" id="MobiDB-lite"/>
    </source>
</evidence>
<feature type="region of interest" description="Disordered" evidence="1">
    <location>
        <begin position="1"/>
        <end position="23"/>
    </location>
</feature>
<comment type="caution">
    <text evidence="2">The sequence shown here is derived from an EMBL/GenBank/DDBJ whole genome shotgun (WGS) entry which is preliminary data.</text>
</comment>
<gene>
    <name evidence="2" type="ORF">QLQ12_45920</name>
</gene>
<dbReference type="Proteomes" id="UP001241758">
    <property type="component" value="Unassembled WGS sequence"/>
</dbReference>
<protein>
    <submittedName>
        <fullName evidence="2">Uncharacterized protein</fullName>
    </submittedName>
</protein>
<keyword evidence="3" id="KW-1185">Reference proteome</keyword>
<proteinExistence type="predicted"/>
<reference evidence="2 3" key="1">
    <citation type="submission" date="2023-05" db="EMBL/GenBank/DDBJ databases">
        <title>Actinoplanes sp. NEAU-A12 genome sequencing.</title>
        <authorList>
            <person name="Wang Z.-S."/>
        </authorList>
    </citation>
    <scope>NUCLEOTIDE SEQUENCE [LARGE SCALE GENOMIC DNA]</scope>
    <source>
        <strain evidence="2 3">NEAU-A12</strain>
    </source>
</reference>
<feature type="region of interest" description="Disordered" evidence="1">
    <location>
        <begin position="84"/>
        <end position="127"/>
    </location>
</feature>
<dbReference type="EMBL" id="JASCTH010000062">
    <property type="protein sequence ID" value="MDI6105932.1"/>
    <property type="molecule type" value="Genomic_DNA"/>
</dbReference>
<accession>A0ABT6X1N5</accession>
<sequence>MSEHDQTHENLGNGNPGQERPIWYKPDGCIPYPVSFERKIFRTNTVALTVSHIAAFPNGFEITLTIAASPERKDFLRTFGMEQAKGRSESAGPPASLRIGVAFPDGNSATTADPYPPLDSDSDPPSSLIIEDGSAGANRLLNQRYWIWPLPPDGRVRLLIEWPAENLGPSVVDIEAEEIVKAARQAVDPWR</sequence>
<evidence type="ECO:0000313" key="2">
    <source>
        <dbReference type="EMBL" id="MDI6105932.1"/>
    </source>
</evidence>
<dbReference type="RefSeq" id="WP_282767395.1">
    <property type="nucleotide sequence ID" value="NZ_JASCTH010000062.1"/>
</dbReference>
<evidence type="ECO:0000313" key="3">
    <source>
        <dbReference type="Proteomes" id="UP001241758"/>
    </source>
</evidence>